<organism evidence="1 2">
    <name type="scientific">Hyaloscypha variabilis (strain UAMH 11265 / GT02V1 / F)</name>
    <name type="common">Meliniomyces variabilis</name>
    <dbReference type="NCBI Taxonomy" id="1149755"/>
    <lineage>
        <taxon>Eukaryota</taxon>
        <taxon>Fungi</taxon>
        <taxon>Dikarya</taxon>
        <taxon>Ascomycota</taxon>
        <taxon>Pezizomycotina</taxon>
        <taxon>Leotiomycetes</taxon>
        <taxon>Helotiales</taxon>
        <taxon>Hyaloscyphaceae</taxon>
        <taxon>Hyaloscypha</taxon>
        <taxon>Hyaloscypha variabilis</taxon>
    </lineage>
</organism>
<sequence length="712" mass="82213">MDSIEAPDPINGKYTRVEIEFKKQRTSDSCAQWLEILHAFGTHQNERIACAMALFVDREMIRPRFMQEMLTATGILRDIAIWIFDRYGRLREEHKLDQKNTVENWEKKLDHGSLLVLHSFWVSKKWRRMGLARMMIHKLVKRVQALRIADISMLAVPGGLATEVFEELLAQNAIAQPSSHNTDGLEAKFLLCSMGFRRIGSTPCFAVRISPGCNEYSINNSAYEDVDEGETTYGISDILWNENRWVHGPENRIGLPFGDWEDQLKLFEQMKERRPILHATVTLPDSDLRNWYCENANDFKTKDWLTTDHMGRNVLHLAVIGIKYQSLRWLLETLDVGTCNELRTARNMRRQTPLQNLYWRLEEIRTTDGELALSDKFEGFGEDAVSCLSLLECLELPQPEDVLPPREVTFWVGRFCGQGSDVLKNLGAKFSLSIPWSTTTDYEGVEDKGEPVNLATVDYNPPSLATAVRHAEVSAAGSRKGNKALLTLKIDRHSSPADSPNRIGRIITGERLKYGCSCYMCLQGVMSYRLRFVLFIQATYLKEMLEQKEATDHYHKFWDMMLTFWSERVSWAAAQSYRESRLRHIRDATIFRAIARVVGPWNELPTISAIRRRLEYDQNNHIWLENPMRSDPAIRTALRVLFEFIQDQDEHAGTGRFGQSMAIYYRDAMELIDPCRNDKEYGFVARMCEVPLNVPFNEFCFVKKRMAREGNS</sequence>
<reference evidence="1 2" key="1">
    <citation type="submission" date="2016-04" db="EMBL/GenBank/DDBJ databases">
        <title>A degradative enzymes factory behind the ericoid mycorrhizal symbiosis.</title>
        <authorList>
            <consortium name="DOE Joint Genome Institute"/>
            <person name="Martino E."/>
            <person name="Morin E."/>
            <person name="Grelet G."/>
            <person name="Kuo A."/>
            <person name="Kohler A."/>
            <person name="Daghino S."/>
            <person name="Barry K."/>
            <person name="Choi C."/>
            <person name="Cichocki N."/>
            <person name="Clum A."/>
            <person name="Copeland A."/>
            <person name="Hainaut M."/>
            <person name="Haridas S."/>
            <person name="Labutti K."/>
            <person name="Lindquist E."/>
            <person name="Lipzen A."/>
            <person name="Khouja H.-R."/>
            <person name="Murat C."/>
            <person name="Ohm R."/>
            <person name="Olson A."/>
            <person name="Spatafora J."/>
            <person name="Veneault-Fourrey C."/>
            <person name="Henrissat B."/>
            <person name="Grigoriev I."/>
            <person name="Martin F."/>
            <person name="Perotto S."/>
        </authorList>
    </citation>
    <scope>NUCLEOTIDE SEQUENCE [LARGE SCALE GENOMIC DNA]</scope>
    <source>
        <strain evidence="1 2">F</strain>
    </source>
</reference>
<dbReference type="EMBL" id="KZ613969">
    <property type="protein sequence ID" value="PMD30132.1"/>
    <property type="molecule type" value="Genomic_DNA"/>
</dbReference>
<accession>A0A2J6QV59</accession>
<proteinExistence type="predicted"/>
<evidence type="ECO:0000313" key="2">
    <source>
        <dbReference type="Proteomes" id="UP000235786"/>
    </source>
</evidence>
<evidence type="ECO:0000313" key="1">
    <source>
        <dbReference type="EMBL" id="PMD30132.1"/>
    </source>
</evidence>
<dbReference type="OrthoDB" id="508139at2759"/>
<dbReference type="CDD" id="cd04301">
    <property type="entry name" value="NAT_SF"/>
    <property type="match status" value="1"/>
</dbReference>
<dbReference type="AlphaFoldDB" id="A0A2J6QV59"/>
<gene>
    <name evidence="1" type="ORF">L207DRAFT_592894</name>
</gene>
<dbReference type="STRING" id="1149755.A0A2J6QV59"/>
<name>A0A2J6QV59_HYAVF</name>
<keyword evidence="2" id="KW-1185">Reference proteome</keyword>
<dbReference type="Proteomes" id="UP000235786">
    <property type="component" value="Unassembled WGS sequence"/>
</dbReference>
<protein>
    <submittedName>
        <fullName evidence="1">Uncharacterized protein</fullName>
    </submittedName>
</protein>